<dbReference type="SMART" id="SM00646">
    <property type="entry name" value="Ami_3"/>
    <property type="match status" value="1"/>
</dbReference>
<dbReference type="Proteomes" id="UP000295197">
    <property type="component" value="Unassembled WGS sequence"/>
</dbReference>
<dbReference type="GO" id="GO:0009253">
    <property type="term" value="P:peptidoglycan catabolic process"/>
    <property type="evidence" value="ECO:0007669"/>
    <property type="project" value="InterPro"/>
</dbReference>
<dbReference type="InterPro" id="IPR050695">
    <property type="entry name" value="N-acetylmuramoyl_amidase_3"/>
</dbReference>
<keyword evidence="4" id="KW-0812">Transmembrane</keyword>
<keyword evidence="4" id="KW-1133">Transmembrane helix</keyword>
<evidence type="ECO:0000256" key="3">
    <source>
        <dbReference type="ARBA" id="ARBA00022801"/>
    </source>
</evidence>
<gene>
    <name evidence="6" type="ORF">EDC17_101648</name>
</gene>
<dbReference type="CDD" id="cd02696">
    <property type="entry name" value="MurNAc-LAA"/>
    <property type="match status" value="1"/>
</dbReference>
<evidence type="ECO:0000313" key="7">
    <source>
        <dbReference type="Proteomes" id="UP000295197"/>
    </source>
</evidence>
<dbReference type="GO" id="GO:0008745">
    <property type="term" value="F:N-acetylmuramoyl-L-alanine amidase activity"/>
    <property type="evidence" value="ECO:0007669"/>
    <property type="project" value="UniProtKB-EC"/>
</dbReference>
<dbReference type="Gene3D" id="3.40.630.40">
    <property type="entry name" value="Zn-dependent exopeptidases"/>
    <property type="match status" value="1"/>
</dbReference>
<comment type="catalytic activity">
    <reaction evidence="1">
        <text>Hydrolyzes the link between N-acetylmuramoyl residues and L-amino acid residues in certain cell-wall glycopeptides.</text>
        <dbReference type="EC" id="3.5.1.28"/>
    </reaction>
</comment>
<evidence type="ECO:0000259" key="5">
    <source>
        <dbReference type="SMART" id="SM00646"/>
    </source>
</evidence>
<comment type="caution">
    <text evidence="6">The sequence shown here is derived from an EMBL/GenBank/DDBJ whole genome shotgun (WGS) entry which is preliminary data.</text>
</comment>
<feature type="transmembrane region" description="Helical" evidence="4">
    <location>
        <begin position="12"/>
        <end position="34"/>
    </location>
</feature>
<protein>
    <recommendedName>
        <fullName evidence="2">N-acetylmuramoyl-L-alanine amidase</fullName>
        <ecNumber evidence="2">3.5.1.28</ecNumber>
    </recommendedName>
</protein>
<dbReference type="InterPro" id="IPR002508">
    <property type="entry name" value="MurNAc-LAA_cat"/>
</dbReference>
<accession>A0A4V2VUA0</accession>
<evidence type="ECO:0000256" key="4">
    <source>
        <dbReference type="SAM" id="Phobius"/>
    </source>
</evidence>
<dbReference type="EMBL" id="SMBZ01000016">
    <property type="protein sequence ID" value="TCV14143.1"/>
    <property type="molecule type" value="Genomic_DNA"/>
</dbReference>
<reference evidence="6 7" key="1">
    <citation type="submission" date="2019-03" db="EMBL/GenBank/DDBJ databases">
        <title>Genomic Encyclopedia of Type Strains, Phase IV (KMG-IV): sequencing the most valuable type-strain genomes for metagenomic binning, comparative biology and taxonomic classification.</title>
        <authorList>
            <person name="Goeker M."/>
        </authorList>
    </citation>
    <scope>NUCLEOTIDE SEQUENCE [LARGE SCALE GENOMIC DNA]</scope>
    <source>
        <strain evidence="6 7">DSM 22362</strain>
    </source>
</reference>
<dbReference type="OrthoDB" id="9806267at2"/>
<proteinExistence type="predicted"/>
<dbReference type="EC" id="3.5.1.28" evidence="2"/>
<dbReference type="SUPFAM" id="SSF53187">
    <property type="entry name" value="Zn-dependent exopeptidases"/>
    <property type="match status" value="1"/>
</dbReference>
<evidence type="ECO:0000256" key="2">
    <source>
        <dbReference type="ARBA" id="ARBA00011901"/>
    </source>
</evidence>
<dbReference type="PANTHER" id="PTHR30404:SF0">
    <property type="entry name" value="N-ACETYLMURAMOYL-L-ALANINE AMIDASE AMIC"/>
    <property type="match status" value="1"/>
</dbReference>
<keyword evidence="4" id="KW-0472">Membrane</keyword>
<keyword evidence="3" id="KW-0378">Hydrolase</keyword>
<keyword evidence="7" id="KW-1185">Reference proteome</keyword>
<dbReference type="PANTHER" id="PTHR30404">
    <property type="entry name" value="N-ACETYLMURAMOYL-L-ALANINE AMIDASE"/>
    <property type="match status" value="1"/>
</dbReference>
<dbReference type="GO" id="GO:0030288">
    <property type="term" value="C:outer membrane-bounded periplasmic space"/>
    <property type="evidence" value="ECO:0007669"/>
    <property type="project" value="TreeGrafter"/>
</dbReference>
<dbReference type="Pfam" id="PF01520">
    <property type="entry name" value="Amidase_3"/>
    <property type="match status" value="1"/>
</dbReference>
<feature type="domain" description="MurNAc-LAA" evidence="5">
    <location>
        <begin position="106"/>
        <end position="281"/>
    </location>
</feature>
<sequence>MLKNKEYTKNRIIKISHLLFGLCLFTVISSFTTIDSPTPNPKQRIIVLDAGHGGRDPGAVGKSSKEKDIALKITLKLGKRLEEELPNTKVIYTRKTDIYPNLYERPQLANKHHADLFISIHLNAGGTTTRRVKNKQGKWVTQKVANSSARGTETLVLGYNSMGNQDVAIRENASILLEENHEENYGGFDPKDPSSYIVFKVLKRKYRDRSIHLAKLIQAEYAKAGRVNRGIKEQPLAVLKTAGMPAVLTEVGFISNSEEEKYLMSAKGQDAIVNSLFNAIKKF</sequence>
<name>A0A4V2VUA0_9SPHI</name>
<evidence type="ECO:0000256" key="1">
    <source>
        <dbReference type="ARBA" id="ARBA00001561"/>
    </source>
</evidence>
<dbReference type="AlphaFoldDB" id="A0A4V2VUA0"/>
<evidence type="ECO:0000313" key="6">
    <source>
        <dbReference type="EMBL" id="TCV14143.1"/>
    </source>
</evidence>
<organism evidence="6 7">
    <name type="scientific">Sphingobacterium alimentarium</name>
    <dbReference type="NCBI Taxonomy" id="797292"/>
    <lineage>
        <taxon>Bacteria</taxon>
        <taxon>Pseudomonadati</taxon>
        <taxon>Bacteroidota</taxon>
        <taxon>Sphingobacteriia</taxon>
        <taxon>Sphingobacteriales</taxon>
        <taxon>Sphingobacteriaceae</taxon>
        <taxon>Sphingobacterium</taxon>
    </lineage>
</organism>